<comment type="caution">
    <text evidence="7">The sequence shown here is derived from an EMBL/GenBank/DDBJ whole genome shotgun (WGS) entry which is preliminary data.</text>
</comment>
<dbReference type="PROSITE" id="PS50076">
    <property type="entry name" value="DNAJ_2"/>
    <property type="match status" value="1"/>
</dbReference>
<proteinExistence type="inferred from homology"/>
<keyword evidence="3" id="KW-1133">Transmembrane helix</keyword>
<gene>
    <name evidence="7" type="ORF">EAH84_01210</name>
</gene>
<keyword evidence="4" id="KW-0472">Membrane</keyword>
<dbReference type="AlphaFoldDB" id="A0A502CR81"/>
<dbReference type="PANTHER" id="PTHR12763">
    <property type="match status" value="1"/>
</dbReference>
<accession>A0A502CR81</accession>
<comment type="subcellular location">
    <subcellularLocation>
        <location evidence="1">Membrane</location>
        <topology evidence="1">Single-pass membrane protein</topology>
    </subcellularLocation>
</comment>
<protein>
    <submittedName>
        <fullName evidence="7">J domain-containing protein</fullName>
    </submittedName>
</protein>
<keyword evidence="2" id="KW-0812">Transmembrane</keyword>
<evidence type="ECO:0000256" key="2">
    <source>
        <dbReference type="ARBA" id="ARBA00022692"/>
    </source>
</evidence>
<dbReference type="SMART" id="SM00271">
    <property type="entry name" value="DnaJ"/>
    <property type="match status" value="1"/>
</dbReference>
<evidence type="ECO:0000256" key="3">
    <source>
        <dbReference type="ARBA" id="ARBA00022989"/>
    </source>
</evidence>
<dbReference type="Gene3D" id="1.10.287.110">
    <property type="entry name" value="DnaJ domain"/>
    <property type="match status" value="1"/>
</dbReference>
<evidence type="ECO:0000313" key="7">
    <source>
        <dbReference type="EMBL" id="TPG15737.1"/>
    </source>
</evidence>
<comment type="similarity">
    <text evidence="5">Belongs to the TIM14 family.</text>
</comment>
<evidence type="ECO:0000256" key="4">
    <source>
        <dbReference type="ARBA" id="ARBA00023136"/>
    </source>
</evidence>
<evidence type="ECO:0000259" key="6">
    <source>
        <dbReference type="PROSITE" id="PS50076"/>
    </source>
</evidence>
<reference evidence="7 8" key="1">
    <citation type="journal article" date="2019" name="Environ. Microbiol.">
        <title>Species interactions and distinct microbial communities in high Arctic permafrost affected cryosols are associated with the CH4 and CO2 gas fluxes.</title>
        <authorList>
            <person name="Altshuler I."/>
            <person name="Hamel J."/>
            <person name="Turney S."/>
            <person name="Magnuson E."/>
            <person name="Levesque R."/>
            <person name="Greer C."/>
            <person name="Whyte L.G."/>
        </authorList>
    </citation>
    <scope>NUCLEOTIDE SEQUENCE [LARGE SCALE GENOMIC DNA]</scope>
    <source>
        <strain evidence="7 8">S5.1</strain>
    </source>
</reference>
<dbReference type="EMBL" id="RCZK01000001">
    <property type="protein sequence ID" value="TPG15737.1"/>
    <property type="molecule type" value="Genomic_DNA"/>
</dbReference>
<dbReference type="SUPFAM" id="SSF46565">
    <property type="entry name" value="Chaperone J-domain"/>
    <property type="match status" value="1"/>
</dbReference>
<evidence type="ECO:0000313" key="8">
    <source>
        <dbReference type="Proteomes" id="UP000318413"/>
    </source>
</evidence>
<dbReference type="InterPro" id="IPR036869">
    <property type="entry name" value="J_dom_sf"/>
</dbReference>
<dbReference type="Proteomes" id="UP000318413">
    <property type="component" value="Unassembled WGS sequence"/>
</dbReference>
<keyword evidence="8" id="KW-1185">Reference proteome</keyword>
<evidence type="ECO:0000256" key="5">
    <source>
        <dbReference type="ARBA" id="ARBA00038105"/>
    </source>
</evidence>
<name>A0A502CR81_9SPHN</name>
<feature type="domain" description="J" evidence="6">
    <location>
        <begin position="32"/>
        <end position="84"/>
    </location>
</feature>
<dbReference type="PANTHER" id="PTHR12763:SF28">
    <property type="entry name" value="GEO10507P1-RELATED"/>
    <property type="match status" value="1"/>
</dbReference>
<organism evidence="7 8">
    <name type="scientific">Sphingomonas oligophenolica</name>
    <dbReference type="NCBI Taxonomy" id="301154"/>
    <lineage>
        <taxon>Bacteria</taxon>
        <taxon>Pseudomonadati</taxon>
        <taxon>Pseudomonadota</taxon>
        <taxon>Alphaproteobacteria</taxon>
        <taxon>Sphingomonadales</taxon>
        <taxon>Sphingomonadaceae</taxon>
        <taxon>Sphingomonas</taxon>
    </lineage>
</organism>
<dbReference type="GO" id="GO:0016020">
    <property type="term" value="C:membrane"/>
    <property type="evidence" value="ECO:0007669"/>
    <property type="project" value="UniProtKB-SubCell"/>
</dbReference>
<dbReference type="InterPro" id="IPR001623">
    <property type="entry name" value="DnaJ_domain"/>
</dbReference>
<sequence>MHWLIAIACILLAWTYLKPKKAKRLPVATEAEAREILGVTEGADADAIHAAHRRLAAQVHPDRGGSVDLARRVNAARDLLLKGR</sequence>
<evidence type="ECO:0000256" key="1">
    <source>
        <dbReference type="ARBA" id="ARBA00004167"/>
    </source>
</evidence>
<dbReference type="Pfam" id="PF00226">
    <property type="entry name" value="DnaJ"/>
    <property type="match status" value="1"/>
</dbReference>
<dbReference type="OrthoDB" id="9811070at2"/>